<dbReference type="EMBL" id="UINC01227849">
    <property type="protein sequence ID" value="SVE58915.1"/>
    <property type="molecule type" value="Genomic_DNA"/>
</dbReference>
<feature type="non-terminal residue" evidence="1">
    <location>
        <position position="55"/>
    </location>
</feature>
<dbReference type="AlphaFoldDB" id="A0A383ERP5"/>
<proteinExistence type="predicted"/>
<name>A0A383ERP5_9ZZZZ</name>
<organism evidence="1">
    <name type="scientific">marine metagenome</name>
    <dbReference type="NCBI Taxonomy" id="408172"/>
    <lineage>
        <taxon>unclassified sequences</taxon>
        <taxon>metagenomes</taxon>
        <taxon>ecological metagenomes</taxon>
    </lineage>
</organism>
<feature type="non-terminal residue" evidence="1">
    <location>
        <position position="1"/>
    </location>
</feature>
<protein>
    <submittedName>
        <fullName evidence="1">Uncharacterized protein</fullName>
    </submittedName>
</protein>
<evidence type="ECO:0000313" key="1">
    <source>
        <dbReference type="EMBL" id="SVE58915.1"/>
    </source>
</evidence>
<accession>A0A383ERP5</accession>
<reference evidence="1" key="1">
    <citation type="submission" date="2018-05" db="EMBL/GenBank/DDBJ databases">
        <authorList>
            <person name="Lanie J.A."/>
            <person name="Ng W.-L."/>
            <person name="Kazmierczak K.M."/>
            <person name="Andrzejewski T.M."/>
            <person name="Davidsen T.M."/>
            <person name="Wayne K.J."/>
            <person name="Tettelin H."/>
            <person name="Glass J.I."/>
            <person name="Rusch D."/>
            <person name="Podicherti R."/>
            <person name="Tsui H.-C.T."/>
            <person name="Winkler M.E."/>
        </authorList>
    </citation>
    <scope>NUCLEOTIDE SEQUENCE</scope>
</reference>
<sequence length="55" mass="6386">MERERKIQRKSFSIKRVAKKIQGRGVLDNQTSSQVNLRVAVSQMNFVVGDFEYNV</sequence>
<gene>
    <name evidence="1" type="ORF">METZ01_LOCUS511769</name>
</gene>